<dbReference type="AlphaFoldDB" id="A0A6N9T6J2"/>
<dbReference type="SUPFAM" id="SSF53613">
    <property type="entry name" value="Ribokinase-like"/>
    <property type="match status" value="1"/>
</dbReference>
<dbReference type="EMBL" id="JAAAMG010000022">
    <property type="protein sequence ID" value="NDW06931.1"/>
    <property type="molecule type" value="Genomic_DNA"/>
</dbReference>
<evidence type="ECO:0000259" key="3">
    <source>
        <dbReference type="Pfam" id="PF00294"/>
    </source>
</evidence>
<keyword evidence="5" id="KW-1185">Reference proteome</keyword>
<reference evidence="4 5" key="1">
    <citation type="submission" date="2020-01" db="EMBL/GenBank/DDBJ databases">
        <title>Jiella pacifica sp. nov.</title>
        <authorList>
            <person name="Xue Z."/>
            <person name="Zhu S."/>
            <person name="Chen J."/>
            <person name="Yang J."/>
        </authorList>
    </citation>
    <scope>NUCLEOTIDE SEQUENCE [LARGE SCALE GENOMIC DNA]</scope>
    <source>
        <strain evidence="4 5">40Bstr34</strain>
    </source>
</reference>
<keyword evidence="1" id="KW-0808">Transferase</keyword>
<dbReference type="Pfam" id="PF00294">
    <property type="entry name" value="PfkB"/>
    <property type="match status" value="1"/>
</dbReference>
<dbReference type="Gene3D" id="3.40.1190.20">
    <property type="match status" value="1"/>
</dbReference>
<sequence>MMKTAAVSPSEHGKFVLLGAAHVDRRAKADGPFHPAASNPGVLADSPGGSIFNAAVALQALGCSVAFLGARGGDDDGRRIAAEIEARGLRDLSTTFLDRKTPTYTAVIDDHGELVAGIADMALYDLVGPKLLKRRNVRDAIAAAEALIIDANLPAETIAAAVEAAGDRPVTAIGVSPAKVRRLFAVLPQLSGLFLSRAEAAALVEVTAATNLGLIAELLAELGTRRAVISDGALEAAILDAGELVFQRPPVVRPRDVTGAGDTLAAVASAAHLGGTSFLESARRGIAAASLRVSAPIFPPEDLPAEIERLHEHLTDPTTRR</sequence>
<evidence type="ECO:0000313" key="4">
    <source>
        <dbReference type="EMBL" id="NDW06931.1"/>
    </source>
</evidence>
<evidence type="ECO:0000313" key="5">
    <source>
        <dbReference type="Proteomes" id="UP000469011"/>
    </source>
</evidence>
<keyword evidence="2 4" id="KW-0418">Kinase</keyword>
<feature type="domain" description="Carbohydrate kinase PfkB" evidence="3">
    <location>
        <begin position="16"/>
        <end position="294"/>
    </location>
</feature>
<organism evidence="4 5">
    <name type="scientific">Jiella pacifica</name>
    <dbReference type="NCBI Taxonomy" id="2696469"/>
    <lineage>
        <taxon>Bacteria</taxon>
        <taxon>Pseudomonadati</taxon>
        <taxon>Pseudomonadota</taxon>
        <taxon>Alphaproteobacteria</taxon>
        <taxon>Hyphomicrobiales</taxon>
        <taxon>Aurantimonadaceae</taxon>
        <taxon>Jiella</taxon>
    </lineage>
</organism>
<dbReference type="Proteomes" id="UP000469011">
    <property type="component" value="Unassembled WGS sequence"/>
</dbReference>
<dbReference type="GO" id="GO:0016301">
    <property type="term" value="F:kinase activity"/>
    <property type="evidence" value="ECO:0007669"/>
    <property type="project" value="UniProtKB-KW"/>
</dbReference>
<dbReference type="InterPro" id="IPR029056">
    <property type="entry name" value="Ribokinase-like"/>
</dbReference>
<accession>A0A6N9T6J2</accession>
<proteinExistence type="predicted"/>
<protein>
    <submittedName>
        <fullName evidence="4">Carbohydrate kinase</fullName>
    </submittedName>
</protein>
<comment type="caution">
    <text evidence="4">The sequence shown here is derived from an EMBL/GenBank/DDBJ whole genome shotgun (WGS) entry which is preliminary data.</text>
</comment>
<dbReference type="InterPro" id="IPR011611">
    <property type="entry name" value="PfkB_dom"/>
</dbReference>
<evidence type="ECO:0000256" key="1">
    <source>
        <dbReference type="ARBA" id="ARBA00022679"/>
    </source>
</evidence>
<name>A0A6N9T6J2_9HYPH</name>
<dbReference type="PANTHER" id="PTHR10584">
    <property type="entry name" value="SUGAR KINASE"/>
    <property type="match status" value="1"/>
</dbReference>
<gene>
    <name evidence="4" type="ORF">GTK09_21180</name>
</gene>
<dbReference type="RefSeq" id="WP_163465391.1">
    <property type="nucleotide sequence ID" value="NZ_JAAAMG010000022.1"/>
</dbReference>
<evidence type="ECO:0000256" key="2">
    <source>
        <dbReference type="ARBA" id="ARBA00022777"/>
    </source>
</evidence>
<dbReference type="PANTHER" id="PTHR10584:SF166">
    <property type="entry name" value="RIBOKINASE"/>
    <property type="match status" value="1"/>
</dbReference>